<dbReference type="Pfam" id="PF14305">
    <property type="entry name" value="ATPgrasp_TupA"/>
    <property type="match status" value="1"/>
</dbReference>
<accession>A0A510Y4H6</accession>
<sequence>MKYKELIKNQETRIKLLGLLDFLPDRLMIHLQYFIKMGKKLNLKSPKRFNEKIQWYKLYYRDPLMTKCADKYSVREYVSAKGYDSILIPLYGLYSRGEEINFQSLPKKFVLKTTNGSHTNIICKDKEKLDKNKTIMTLNQWVKKRTAKLGREWAYYNIEPKIICEMLLEDNDNEFEGINDYKFVCINGKAEIVWIDIDRYEDHKRNFYDLEWKYLNIKSDVQNYNGVIKKPNKLQEMKEIAEDLAEDFPQVRVDLYLINDKIYFGELTFYLLSGYEKFYPDYFDYQLGEKFILPEKIK</sequence>
<dbReference type="AlphaFoldDB" id="A0A510Y4H6"/>
<evidence type="ECO:0000313" key="1">
    <source>
        <dbReference type="EMBL" id="GEK57701.1"/>
    </source>
</evidence>
<organism evidence="1 2">
    <name type="scientific">Marinococcus halophilus</name>
    <dbReference type="NCBI Taxonomy" id="1371"/>
    <lineage>
        <taxon>Bacteria</taxon>
        <taxon>Bacillati</taxon>
        <taxon>Bacillota</taxon>
        <taxon>Bacilli</taxon>
        <taxon>Bacillales</taxon>
        <taxon>Bacillaceae</taxon>
        <taxon>Marinococcus</taxon>
    </lineage>
</organism>
<reference evidence="1 2" key="1">
    <citation type="submission" date="2019-07" db="EMBL/GenBank/DDBJ databases">
        <title>Whole genome shotgun sequence of Marinococcus halophilus NBRC 102359.</title>
        <authorList>
            <person name="Hosoyama A."/>
            <person name="Uohara A."/>
            <person name="Ohji S."/>
            <person name="Ichikawa N."/>
        </authorList>
    </citation>
    <scope>NUCLEOTIDE SEQUENCE [LARGE SCALE GENOMIC DNA]</scope>
    <source>
        <strain evidence="1 2">NBRC 102359</strain>
    </source>
</reference>
<dbReference type="EMBL" id="BJUN01000002">
    <property type="protein sequence ID" value="GEK57701.1"/>
    <property type="molecule type" value="Genomic_DNA"/>
</dbReference>
<dbReference type="GO" id="GO:0016740">
    <property type="term" value="F:transferase activity"/>
    <property type="evidence" value="ECO:0007669"/>
    <property type="project" value="UniProtKB-KW"/>
</dbReference>
<dbReference type="RefSeq" id="WP_233133183.1">
    <property type="nucleotide sequence ID" value="NZ_BJUN01000002.1"/>
</dbReference>
<comment type="caution">
    <text evidence="1">The sequence shown here is derived from an EMBL/GenBank/DDBJ whole genome shotgun (WGS) entry which is preliminary data.</text>
</comment>
<protein>
    <submittedName>
        <fullName evidence="1">Glycosyl transferase</fullName>
    </submittedName>
</protein>
<keyword evidence="1" id="KW-0808">Transferase</keyword>
<keyword evidence="2" id="KW-1185">Reference proteome</keyword>
<dbReference type="Proteomes" id="UP000321051">
    <property type="component" value="Unassembled WGS sequence"/>
</dbReference>
<gene>
    <name evidence="1" type="ORF">MHA01_06060</name>
</gene>
<evidence type="ECO:0000313" key="2">
    <source>
        <dbReference type="Proteomes" id="UP000321051"/>
    </source>
</evidence>
<name>A0A510Y4H6_MARHA</name>
<proteinExistence type="predicted"/>
<dbReference type="InterPro" id="IPR029465">
    <property type="entry name" value="ATPgrasp_TupA"/>
</dbReference>